<feature type="region of interest" description="Disordered" evidence="1">
    <location>
        <begin position="25"/>
        <end position="69"/>
    </location>
</feature>
<feature type="signal peptide" evidence="2">
    <location>
        <begin position="1"/>
        <end position="26"/>
    </location>
</feature>
<keyword evidence="4" id="KW-1185">Reference proteome</keyword>
<feature type="chain" id="PRO_5045276258" evidence="2">
    <location>
        <begin position="27"/>
        <end position="69"/>
    </location>
</feature>
<dbReference type="Proteomes" id="UP000649573">
    <property type="component" value="Unassembled WGS sequence"/>
</dbReference>
<name>A0ABQ2UHQ8_9PSEU</name>
<feature type="compositionally biased region" description="Low complexity" evidence="1">
    <location>
        <begin position="25"/>
        <end position="34"/>
    </location>
</feature>
<evidence type="ECO:0000256" key="1">
    <source>
        <dbReference type="SAM" id="MobiDB-lite"/>
    </source>
</evidence>
<comment type="caution">
    <text evidence="3">The sequence shown here is derived from an EMBL/GenBank/DDBJ whole genome shotgun (WGS) entry which is preliminary data.</text>
</comment>
<dbReference type="EMBL" id="BMRE01000010">
    <property type="protein sequence ID" value="GGU35583.1"/>
    <property type="molecule type" value="Genomic_DNA"/>
</dbReference>
<evidence type="ECO:0000313" key="3">
    <source>
        <dbReference type="EMBL" id="GGU35583.1"/>
    </source>
</evidence>
<organism evidence="3 4">
    <name type="scientific">Lentzea flava</name>
    <dbReference type="NCBI Taxonomy" id="103732"/>
    <lineage>
        <taxon>Bacteria</taxon>
        <taxon>Bacillati</taxon>
        <taxon>Actinomycetota</taxon>
        <taxon>Actinomycetes</taxon>
        <taxon>Pseudonocardiales</taxon>
        <taxon>Pseudonocardiaceae</taxon>
        <taxon>Lentzea</taxon>
    </lineage>
</organism>
<protein>
    <submittedName>
        <fullName evidence="3">Uncharacterized protein</fullName>
    </submittedName>
</protein>
<evidence type="ECO:0000313" key="4">
    <source>
        <dbReference type="Proteomes" id="UP000649573"/>
    </source>
</evidence>
<gene>
    <name evidence="3" type="ORF">GCM10010178_29740</name>
</gene>
<evidence type="ECO:0000256" key="2">
    <source>
        <dbReference type="SAM" id="SignalP"/>
    </source>
</evidence>
<sequence length="69" mass="6929">MLRKIAFGAGSAMATLGITVSLPGAAAATGTSGHHSFDHDRPGSGHHAGDLGLPPIVPEVAGRSHQLHQ</sequence>
<accession>A0ABQ2UHQ8</accession>
<reference evidence="4" key="1">
    <citation type="journal article" date="2019" name="Int. J. Syst. Evol. Microbiol.">
        <title>The Global Catalogue of Microorganisms (GCM) 10K type strain sequencing project: providing services to taxonomists for standard genome sequencing and annotation.</title>
        <authorList>
            <consortium name="The Broad Institute Genomics Platform"/>
            <consortium name="The Broad Institute Genome Sequencing Center for Infectious Disease"/>
            <person name="Wu L."/>
            <person name="Ma J."/>
        </authorList>
    </citation>
    <scope>NUCLEOTIDE SEQUENCE [LARGE SCALE GENOMIC DNA]</scope>
    <source>
        <strain evidence="4">JCM 3296</strain>
    </source>
</reference>
<feature type="compositionally biased region" description="Basic and acidic residues" evidence="1">
    <location>
        <begin position="35"/>
        <end position="49"/>
    </location>
</feature>
<proteinExistence type="predicted"/>
<keyword evidence="2" id="KW-0732">Signal</keyword>